<dbReference type="AlphaFoldDB" id="A0A834GQE8"/>
<dbReference type="GO" id="GO:0008270">
    <property type="term" value="F:zinc ion binding"/>
    <property type="evidence" value="ECO:0007669"/>
    <property type="project" value="UniProtKB-KW"/>
</dbReference>
<dbReference type="PROSITE" id="PS50103">
    <property type="entry name" value="ZF_C3H1"/>
    <property type="match status" value="1"/>
</dbReference>
<dbReference type="EMBL" id="WJXA01000006">
    <property type="protein sequence ID" value="KAF7139953.1"/>
    <property type="molecule type" value="Genomic_DNA"/>
</dbReference>
<sequence length="502" mass="54361">MKSRGSRYEGRMLNKEGTTLKITAGVFLEDGEGRLGRFHLNDVRLFLSDESPSQIGFGTQDHLQAKASWLPSPTAIGADDNLPPGFEGAQPTNLWRNKLSQIPLVKWRCPLRYDGENLLTCVRSENSGSNLTPAIFTIYISKFVLDFKWQVVAGEESKEVDIQNQREMRVLEAVYPRPSAIPPNPSVFTGIEDSRDNDLSTPLIPITPVEDEDTVVDTAVDPPEENAIPMNSLSCAIPPALQSGAPNHPNSTANGNAATGIFPGVEADVAAAAYAALTAIMASNDQGSLIDQDLLIKILSDRDSIEKLIANHKAVSNPQAMPMSRPPPGVMLSDPPPVQTTRAEGHAPPPPPPPPSSLVAPPNGPFYPPPPHRVGLVPNPRPPPPPPMPEAISVPSLTVGAPVAVKDINYYKSLIQQHGGERQDNPPQFGRANLQDSLYSPTPRELKPKIMKPCIYFNSSRGCRHGANCSYQHDVLAQQRASSMPEAQSAKRMKLDREITGA</sequence>
<dbReference type="GO" id="GO:0003677">
    <property type="term" value="F:DNA binding"/>
    <property type="evidence" value="ECO:0007669"/>
    <property type="project" value="UniProtKB-KW"/>
</dbReference>
<evidence type="ECO:0000256" key="1">
    <source>
        <dbReference type="ARBA" id="ARBA00023125"/>
    </source>
</evidence>
<feature type="domain" description="C3H1-type" evidence="4">
    <location>
        <begin position="448"/>
        <end position="476"/>
    </location>
</feature>
<keyword evidence="2" id="KW-0862">Zinc</keyword>
<dbReference type="Proteomes" id="UP000626092">
    <property type="component" value="Unassembled WGS sequence"/>
</dbReference>
<dbReference type="OrthoDB" id="1928519at2759"/>
<name>A0A834GQE8_RHOSS</name>
<organism evidence="5 6">
    <name type="scientific">Rhododendron simsii</name>
    <name type="common">Sims's rhododendron</name>
    <dbReference type="NCBI Taxonomy" id="118357"/>
    <lineage>
        <taxon>Eukaryota</taxon>
        <taxon>Viridiplantae</taxon>
        <taxon>Streptophyta</taxon>
        <taxon>Embryophyta</taxon>
        <taxon>Tracheophyta</taxon>
        <taxon>Spermatophyta</taxon>
        <taxon>Magnoliopsida</taxon>
        <taxon>eudicotyledons</taxon>
        <taxon>Gunneridae</taxon>
        <taxon>Pentapetalae</taxon>
        <taxon>asterids</taxon>
        <taxon>Ericales</taxon>
        <taxon>Ericaceae</taxon>
        <taxon>Ericoideae</taxon>
        <taxon>Rhodoreae</taxon>
        <taxon>Rhododendron</taxon>
    </lineage>
</organism>
<evidence type="ECO:0000259" key="4">
    <source>
        <dbReference type="PROSITE" id="PS50103"/>
    </source>
</evidence>
<reference evidence="5" key="1">
    <citation type="submission" date="2019-11" db="EMBL/GenBank/DDBJ databases">
        <authorList>
            <person name="Liu Y."/>
            <person name="Hou J."/>
            <person name="Li T.-Q."/>
            <person name="Guan C.-H."/>
            <person name="Wu X."/>
            <person name="Wu H.-Z."/>
            <person name="Ling F."/>
            <person name="Zhang R."/>
            <person name="Shi X.-G."/>
            <person name="Ren J.-P."/>
            <person name="Chen E.-F."/>
            <person name="Sun J.-M."/>
        </authorList>
    </citation>
    <scope>NUCLEOTIDE SEQUENCE</scope>
    <source>
        <strain evidence="5">Adult_tree_wgs_1</strain>
        <tissue evidence="5">Leaves</tissue>
    </source>
</reference>
<comment type="caution">
    <text evidence="5">The sequence shown here is derived from an EMBL/GenBank/DDBJ whole genome shotgun (WGS) entry which is preliminary data.</text>
</comment>
<dbReference type="InterPro" id="IPR000571">
    <property type="entry name" value="Znf_CCCH"/>
</dbReference>
<feature type="compositionally biased region" description="Basic and acidic residues" evidence="3">
    <location>
        <begin position="493"/>
        <end position="502"/>
    </location>
</feature>
<proteinExistence type="predicted"/>
<evidence type="ECO:0000256" key="3">
    <source>
        <dbReference type="SAM" id="MobiDB-lite"/>
    </source>
</evidence>
<gene>
    <name evidence="5" type="ORF">RHSIM_Rhsim06G0023800</name>
</gene>
<feature type="compositionally biased region" description="Pro residues" evidence="3">
    <location>
        <begin position="347"/>
        <end position="372"/>
    </location>
</feature>
<feature type="region of interest" description="Disordered" evidence="3">
    <location>
        <begin position="418"/>
        <end position="444"/>
    </location>
</feature>
<keyword evidence="1" id="KW-0238">DNA-binding</keyword>
<feature type="region of interest" description="Disordered" evidence="3">
    <location>
        <begin position="316"/>
        <end position="389"/>
    </location>
</feature>
<keyword evidence="6" id="KW-1185">Reference proteome</keyword>
<keyword evidence="2" id="KW-0863">Zinc-finger</keyword>
<feature type="region of interest" description="Disordered" evidence="3">
    <location>
        <begin position="482"/>
        <end position="502"/>
    </location>
</feature>
<feature type="compositionally biased region" description="Pro residues" evidence="3">
    <location>
        <begin position="379"/>
        <end position="389"/>
    </location>
</feature>
<feature type="compositionally biased region" description="Pro residues" evidence="3">
    <location>
        <begin position="324"/>
        <end position="338"/>
    </location>
</feature>
<accession>A0A834GQE8</accession>
<protein>
    <recommendedName>
        <fullName evidence="4">C3H1-type domain-containing protein</fullName>
    </recommendedName>
</protein>
<evidence type="ECO:0000313" key="6">
    <source>
        <dbReference type="Proteomes" id="UP000626092"/>
    </source>
</evidence>
<evidence type="ECO:0000313" key="5">
    <source>
        <dbReference type="EMBL" id="KAF7139953.1"/>
    </source>
</evidence>
<feature type="zinc finger region" description="C3H1-type" evidence="2">
    <location>
        <begin position="448"/>
        <end position="476"/>
    </location>
</feature>
<evidence type="ECO:0000256" key="2">
    <source>
        <dbReference type="PROSITE-ProRule" id="PRU00723"/>
    </source>
</evidence>
<dbReference type="PANTHER" id="PTHR33400:SF2">
    <property type="entry name" value="ZINC FINGER CCCH DOMAIN-CONTAINING PROTEIN 6"/>
    <property type="match status" value="1"/>
</dbReference>
<keyword evidence="2" id="KW-0479">Metal-binding</keyword>
<dbReference type="PANTHER" id="PTHR33400">
    <property type="entry name" value="ZINC FINGER CCCH DOMAIN-CONTAINING PROTEIN 6-RELATED"/>
    <property type="match status" value="1"/>
</dbReference>